<organism evidence="1 2">
    <name type="scientific">Streptomyces turgidiscabies (strain Car8)</name>
    <dbReference type="NCBI Taxonomy" id="698760"/>
    <lineage>
        <taxon>Bacteria</taxon>
        <taxon>Bacillati</taxon>
        <taxon>Actinomycetota</taxon>
        <taxon>Actinomycetes</taxon>
        <taxon>Kitasatosporales</taxon>
        <taxon>Streptomycetaceae</taxon>
        <taxon>Streptomyces</taxon>
    </lineage>
</organism>
<name>L7F0X7_STRT8</name>
<dbReference type="PATRIC" id="fig|698760.3.peg.6877"/>
<reference evidence="1 2" key="1">
    <citation type="journal article" date="2011" name="Plasmid">
        <title>Streptomyces turgidiscabies Car8 contains a modular pathogenicity island that shares virulence genes with other actinobacterial plant pathogens.</title>
        <authorList>
            <person name="Huguet-Tapia J.C."/>
            <person name="Badger J.H."/>
            <person name="Loria R."/>
            <person name="Pettis G.S."/>
        </authorList>
    </citation>
    <scope>NUCLEOTIDE SEQUENCE [LARGE SCALE GENOMIC DNA]</scope>
    <source>
        <strain evidence="1 2">Car8</strain>
    </source>
</reference>
<proteinExistence type="predicted"/>
<dbReference type="RefSeq" id="WP_006380713.1">
    <property type="nucleotide sequence ID" value="NZ_AEJB01000465.1"/>
</dbReference>
<keyword evidence="2" id="KW-1185">Reference proteome</keyword>
<comment type="caution">
    <text evidence="1">The sequence shown here is derived from an EMBL/GenBank/DDBJ whole genome shotgun (WGS) entry which is preliminary data.</text>
</comment>
<protein>
    <recommendedName>
        <fullName evidence="3">WXG100 family type VII secretion target</fullName>
    </recommendedName>
</protein>
<dbReference type="AlphaFoldDB" id="L7F0X7"/>
<dbReference type="Proteomes" id="UP000010931">
    <property type="component" value="Unassembled WGS sequence"/>
</dbReference>
<dbReference type="STRING" id="85558.T45_07300"/>
<evidence type="ECO:0008006" key="3">
    <source>
        <dbReference type="Google" id="ProtNLM"/>
    </source>
</evidence>
<accession>L7F0X7</accession>
<evidence type="ECO:0000313" key="1">
    <source>
        <dbReference type="EMBL" id="ELP64240.1"/>
    </source>
</evidence>
<gene>
    <name evidence="1" type="ORF">STRTUCAR8_04613</name>
</gene>
<dbReference type="EMBL" id="AEJB01000465">
    <property type="protein sequence ID" value="ELP64240.1"/>
    <property type="molecule type" value="Genomic_DNA"/>
</dbReference>
<sequence length="95" mass="10867">MSDLIVDFDLLSTSAKQLNAIQREFKNLDDWKDEIKSVVGASELKEAMTDFIDNWDDNRKRLLESLDSVGKMVEGTRDTFKNLDDELAKAGKQKK</sequence>
<dbReference type="GeneID" id="97403054"/>
<evidence type="ECO:0000313" key="2">
    <source>
        <dbReference type="Proteomes" id="UP000010931"/>
    </source>
</evidence>